<keyword evidence="3" id="KW-1185">Reference proteome</keyword>
<dbReference type="Proteomes" id="UP000327013">
    <property type="component" value="Chromosome 7"/>
</dbReference>
<accession>A0A5N6RLK4</accession>
<gene>
    <name evidence="2" type="ORF">FH972_017153</name>
</gene>
<dbReference type="InterPro" id="IPR007612">
    <property type="entry name" value="LOR"/>
</dbReference>
<evidence type="ECO:0000313" key="2">
    <source>
        <dbReference type="EMBL" id="KAE8099149.1"/>
    </source>
</evidence>
<evidence type="ECO:0000313" key="3">
    <source>
        <dbReference type="Proteomes" id="UP000327013"/>
    </source>
</evidence>
<dbReference type="PANTHER" id="PTHR31087">
    <property type="match status" value="1"/>
</dbReference>
<dbReference type="Gene3D" id="2.40.160.200">
    <property type="entry name" value="LURP1-related"/>
    <property type="match status" value="1"/>
</dbReference>
<evidence type="ECO:0000256" key="1">
    <source>
        <dbReference type="ARBA" id="ARBA00005437"/>
    </source>
</evidence>
<dbReference type="InterPro" id="IPR038595">
    <property type="entry name" value="LOR_sf"/>
</dbReference>
<comment type="similarity">
    <text evidence="1">Belongs to the LOR family.</text>
</comment>
<organism evidence="2 3">
    <name type="scientific">Carpinus fangiana</name>
    <dbReference type="NCBI Taxonomy" id="176857"/>
    <lineage>
        <taxon>Eukaryota</taxon>
        <taxon>Viridiplantae</taxon>
        <taxon>Streptophyta</taxon>
        <taxon>Embryophyta</taxon>
        <taxon>Tracheophyta</taxon>
        <taxon>Spermatophyta</taxon>
        <taxon>Magnoliopsida</taxon>
        <taxon>eudicotyledons</taxon>
        <taxon>Gunneridae</taxon>
        <taxon>Pentapetalae</taxon>
        <taxon>rosids</taxon>
        <taxon>fabids</taxon>
        <taxon>Fagales</taxon>
        <taxon>Betulaceae</taxon>
        <taxon>Carpinus</taxon>
    </lineage>
</organism>
<dbReference type="AlphaFoldDB" id="A0A5N6RLK4"/>
<proteinExistence type="inferred from homology"/>
<dbReference type="Pfam" id="PF04525">
    <property type="entry name" value="LOR"/>
    <property type="match status" value="1"/>
</dbReference>
<dbReference type="EMBL" id="CM017327">
    <property type="protein sequence ID" value="KAE8099149.1"/>
    <property type="molecule type" value="Genomic_DNA"/>
</dbReference>
<sequence>MAHSASVPAPSGVQFASPVPIIGPQYCAGYPVELEIVRKFSGDFDVIDAQGTVIFKVKGKFLKMPDRRVLLDGAGNPIVTLRHKIMTAHHRWQVFRGKSVEESDLIFSVRRSSMLQLEAKLQVFLASNIQEDVCDFRVEGSWAERSCEVFYGESSSKIAKMYKSKTIKTALTGKDKFSVMIDPNVDYAFIVALIVILDVVKSFGPTLLNQAKKMKSLVSLFAP</sequence>
<evidence type="ECO:0008006" key="4">
    <source>
        <dbReference type="Google" id="ProtNLM"/>
    </source>
</evidence>
<name>A0A5N6RLK4_9ROSI</name>
<reference evidence="2 3" key="1">
    <citation type="submission" date="2019-06" db="EMBL/GenBank/DDBJ databases">
        <title>A chromosomal-level reference genome of Carpinus fangiana (Coryloideae, Betulaceae).</title>
        <authorList>
            <person name="Yang X."/>
            <person name="Wang Z."/>
            <person name="Zhang L."/>
            <person name="Hao G."/>
            <person name="Liu J."/>
            <person name="Yang Y."/>
        </authorList>
    </citation>
    <scope>NUCLEOTIDE SEQUENCE [LARGE SCALE GENOMIC DNA]</scope>
    <source>
        <strain evidence="2">Cfa_2016G</strain>
        <tissue evidence="2">Leaf</tissue>
    </source>
</reference>
<dbReference type="PANTHER" id="PTHR31087:SF85">
    <property type="entry name" value="PROTEIN LURP-ONE-RELATED 7"/>
    <property type="match status" value="1"/>
</dbReference>
<protein>
    <recommendedName>
        <fullName evidence="4">Protein LURP-one-related 15</fullName>
    </recommendedName>
</protein>
<dbReference type="InterPro" id="IPR025659">
    <property type="entry name" value="Tubby-like_C"/>
</dbReference>
<dbReference type="SUPFAM" id="SSF54518">
    <property type="entry name" value="Tubby C-terminal domain-like"/>
    <property type="match status" value="1"/>
</dbReference>
<dbReference type="OrthoDB" id="97518at2759"/>